<gene>
    <name evidence="1" type="ORF">GT565_00985</name>
</gene>
<reference evidence="1 2" key="1">
    <citation type="journal article" date="2019" name="Nat. Med.">
        <title>A library of human gut bacterial isolates paired with longitudinal multiomics data enables mechanistic microbiome research.</title>
        <authorList>
            <person name="Poyet M."/>
            <person name="Groussin M."/>
            <person name="Gibbons S.M."/>
            <person name="Avila-Pacheco J."/>
            <person name="Jiang X."/>
            <person name="Kearney S.M."/>
            <person name="Perrotta A.R."/>
            <person name="Berdy B."/>
            <person name="Zhao S."/>
            <person name="Lieberman T.D."/>
            <person name="Swanson P.K."/>
            <person name="Smith M."/>
            <person name="Roesemann S."/>
            <person name="Alexander J.E."/>
            <person name="Rich S.A."/>
            <person name="Livny J."/>
            <person name="Vlamakis H."/>
            <person name="Clish C."/>
            <person name="Bullock K."/>
            <person name="Deik A."/>
            <person name="Scott J."/>
            <person name="Pierce K.A."/>
            <person name="Xavier R.J."/>
            <person name="Alm E.J."/>
        </authorList>
    </citation>
    <scope>NUCLEOTIDE SEQUENCE [LARGE SCALE GENOMIC DNA]</scope>
    <source>
        <strain evidence="1 2">BIOML-A7</strain>
    </source>
</reference>
<comment type="caution">
    <text evidence="1">The sequence shown here is derived from an EMBL/GenBank/DDBJ whole genome shotgun (WGS) entry which is preliminary data.</text>
</comment>
<dbReference type="EMBL" id="WWSB01000001">
    <property type="protein sequence ID" value="MZK16717.1"/>
    <property type="molecule type" value="Genomic_DNA"/>
</dbReference>
<organism evidence="1 2">
    <name type="scientific">Dorea longicatena</name>
    <dbReference type="NCBI Taxonomy" id="88431"/>
    <lineage>
        <taxon>Bacteria</taxon>
        <taxon>Bacillati</taxon>
        <taxon>Bacillota</taxon>
        <taxon>Clostridia</taxon>
        <taxon>Lachnospirales</taxon>
        <taxon>Lachnospiraceae</taxon>
        <taxon>Dorea</taxon>
    </lineage>
</organism>
<proteinExistence type="predicted"/>
<dbReference type="AlphaFoldDB" id="A0A845KIF1"/>
<name>A0A845KIF1_9FIRM</name>
<evidence type="ECO:0000313" key="1">
    <source>
        <dbReference type="EMBL" id="MZK16717.1"/>
    </source>
</evidence>
<dbReference type="RefSeq" id="WP_161158743.1">
    <property type="nucleotide sequence ID" value="NZ_WWSB01000001.1"/>
</dbReference>
<evidence type="ECO:0000313" key="2">
    <source>
        <dbReference type="Proteomes" id="UP000446719"/>
    </source>
</evidence>
<sequence>MYDIYYVGAQNSERIDFCQWPYMVTGGDLFDGGFDAIEDDDRIQGWERKITSKKLNVEIRAVGMTLDKAVDQLENIAEKDVVNITPGRLYVGPSYMKGWIVGTTKDRWVQDIDSISNELTFKSDYPYWITEEEFRFHKQGSESSEILEWLEFPYDVPYEFSKVRNLQYINNSNYTASGFKMIIYGPCINPLIRIAGHIYELRTTLYDGEYAVIDSSTRYAKDRKIVKVKTDGTEENLFNSKNNESSIWEKIPAGLSIVSWNGAFGFDIILFNERGTPRWTLH</sequence>
<accession>A0A845KIF1</accession>
<dbReference type="Proteomes" id="UP000446719">
    <property type="component" value="Unassembled WGS sequence"/>
</dbReference>
<protein>
    <submittedName>
        <fullName evidence="1">Uncharacterized protein</fullName>
    </submittedName>
</protein>